<dbReference type="AlphaFoldDB" id="A0A4R6UCU8"/>
<dbReference type="PANTHER" id="PTHR47478">
    <property type="match status" value="1"/>
</dbReference>
<dbReference type="SFLD" id="SFLDG01129">
    <property type="entry name" value="C1.5:_HAD__Beta-PGM__Phosphata"/>
    <property type="match status" value="1"/>
</dbReference>
<dbReference type="PANTHER" id="PTHR47478:SF1">
    <property type="entry name" value="PYRIMIDINE 5'-NUCLEOTIDASE YJJG"/>
    <property type="match status" value="1"/>
</dbReference>
<dbReference type="GO" id="GO:0016787">
    <property type="term" value="F:hydrolase activity"/>
    <property type="evidence" value="ECO:0007669"/>
    <property type="project" value="UniProtKB-KW"/>
</dbReference>
<evidence type="ECO:0000313" key="2">
    <source>
        <dbReference type="Proteomes" id="UP000295632"/>
    </source>
</evidence>
<dbReference type="SUPFAM" id="SSF56784">
    <property type="entry name" value="HAD-like"/>
    <property type="match status" value="1"/>
</dbReference>
<dbReference type="OrthoDB" id="25198at2"/>
<dbReference type="InterPro" id="IPR036412">
    <property type="entry name" value="HAD-like_sf"/>
</dbReference>
<dbReference type="InterPro" id="IPR006439">
    <property type="entry name" value="HAD-SF_hydro_IA"/>
</dbReference>
<keyword evidence="1" id="KW-0378">Hydrolase</keyword>
<sequence length="239" mass="27500">MSYVALFDIDDTLYDQMQPFTRAVNDCAPEILQATEAQHYFKRVRFFSDHLWDSYTSGDMSIETHRDIRLIAPAVELGIDMTIQQARSLQERYAHYQQQLIPFEGLVDLWDSLEADGWTIGILSNGPSEHQRNKLKALGLAERVQPQYVLVSDDIGIAKPDKRLFNHYLQTHDLPPEKTVYVGDHWENDIVGATSASIPVIWFNHRKKAVAGDYPVLAETYNVQEWLPLFQQHMAKHSS</sequence>
<dbReference type="InterPro" id="IPR023214">
    <property type="entry name" value="HAD_sf"/>
</dbReference>
<dbReference type="Proteomes" id="UP000295632">
    <property type="component" value="Unassembled WGS sequence"/>
</dbReference>
<organism evidence="1 2">
    <name type="scientific">Aureibacillus halotolerans</name>
    <dbReference type="NCBI Taxonomy" id="1508390"/>
    <lineage>
        <taxon>Bacteria</taxon>
        <taxon>Bacillati</taxon>
        <taxon>Bacillota</taxon>
        <taxon>Bacilli</taxon>
        <taxon>Bacillales</taxon>
        <taxon>Bacillaceae</taxon>
        <taxon>Aureibacillus</taxon>
    </lineage>
</organism>
<gene>
    <name evidence="1" type="ORF">EV213_10113</name>
</gene>
<dbReference type="PRINTS" id="PR00413">
    <property type="entry name" value="HADHALOGNASE"/>
</dbReference>
<dbReference type="RefSeq" id="WP_133578434.1">
    <property type="nucleotide sequence ID" value="NZ_SNYJ01000001.1"/>
</dbReference>
<protein>
    <submittedName>
        <fullName evidence="1">Putative hydrolase of the HAD superfamily</fullName>
    </submittedName>
</protein>
<dbReference type="SFLD" id="SFLDS00003">
    <property type="entry name" value="Haloacid_Dehalogenase"/>
    <property type="match status" value="1"/>
</dbReference>
<dbReference type="InterPro" id="IPR052550">
    <property type="entry name" value="Pyrimidine_5'-ntase_YjjG"/>
</dbReference>
<dbReference type="InterPro" id="IPR041492">
    <property type="entry name" value="HAD_2"/>
</dbReference>
<proteinExistence type="predicted"/>
<dbReference type="Gene3D" id="1.20.120.1600">
    <property type="match status" value="1"/>
</dbReference>
<accession>A0A4R6UCU8</accession>
<evidence type="ECO:0000313" key="1">
    <source>
        <dbReference type="EMBL" id="TDQ42585.1"/>
    </source>
</evidence>
<dbReference type="Pfam" id="PF13419">
    <property type="entry name" value="HAD_2"/>
    <property type="match status" value="1"/>
</dbReference>
<comment type="caution">
    <text evidence="1">The sequence shown here is derived from an EMBL/GenBank/DDBJ whole genome shotgun (WGS) entry which is preliminary data.</text>
</comment>
<dbReference type="NCBIfam" id="TIGR01549">
    <property type="entry name" value="HAD-SF-IA-v1"/>
    <property type="match status" value="1"/>
</dbReference>
<dbReference type="EMBL" id="SNYJ01000001">
    <property type="protein sequence ID" value="TDQ42585.1"/>
    <property type="molecule type" value="Genomic_DNA"/>
</dbReference>
<keyword evidence="2" id="KW-1185">Reference proteome</keyword>
<reference evidence="1 2" key="1">
    <citation type="submission" date="2019-03" db="EMBL/GenBank/DDBJ databases">
        <title>Genomic Encyclopedia of Type Strains, Phase IV (KMG-IV): sequencing the most valuable type-strain genomes for metagenomic binning, comparative biology and taxonomic classification.</title>
        <authorList>
            <person name="Goeker M."/>
        </authorList>
    </citation>
    <scope>NUCLEOTIDE SEQUENCE [LARGE SCALE GENOMIC DNA]</scope>
    <source>
        <strain evidence="1 2">DSM 28697</strain>
    </source>
</reference>
<name>A0A4R6UCU8_9BACI</name>
<dbReference type="Gene3D" id="3.40.50.1000">
    <property type="entry name" value="HAD superfamily/HAD-like"/>
    <property type="match status" value="1"/>
</dbReference>